<protein>
    <submittedName>
        <fullName evidence="1">Uncharacterized protein</fullName>
    </submittedName>
</protein>
<keyword evidence="2" id="KW-1185">Reference proteome</keyword>
<dbReference type="EMBL" id="JBEDUW010000007">
    <property type="protein sequence ID" value="KAK9910435.1"/>
    <property type="molecule type" value="Genomic_DNA"/>
</dbReference>
<dbReference type="Proteomes" id="UP001457282">
    <property type="component" value="Unassembled WGS sequence"/>
</dbReference>
<evidence type="ECO:0000313" key="1">
    <source>
        <dbReference type="EMBL" id="KAK9910435.1"/>
    </source>
</evidence>
<proteinExistence type="predicted"/>
<organism evidence="1 2">
    <name type="scientific">Rubus argutus</name>
    <name type="common">Southern blackberry</name>
    <dbReference type="NCBI Taxonomy" id="59490"/>
    <lineage>
        <taxon>Eukaryota</taxon>
        <taxon>Viridiplantae</taxon>
        <taxon>Streptophyta</taxon>
        <taxon>Embryophyta</taxon>
        <taxon>Tracheophyta</taxon>
        <taxon>Spermatophyta</taxon>
        <taxon>Magnoliopsida</taxon>
        <taxon>eudicotyledons</taxon>
        <taxon>Gunneridae</taxon>
        <taxon>Pentapetalae</taxon>
        <taxon>rosids</taxon>
        <taxon>fabids</taxon>
        <taxon>Rosales</taxon>
        <taxon>Rosaceae</taxon>
        <taxon>Rosoideae</taxon>
        <taxon>Rosoideae incertae sedis</taxon>
        <taxon>Rubus</taxon>
    </lineage>
</organism>
<name>A0AAW1VVG0_RUBAR</name>
<dbReference type="AlphaFoldDB" id="A0AAW1VVG0"/>
<reference evidence="1 2" key="1">
    <citation type="journal article" date="2023" name="G3 (Bethesda)">
        <title>A chromosome-length genome assembly and annotation of blackberry (Rubus argutus, cv. 'Hillquist').</title>
        <authorList>
            <person name="Bruna T."/>
            <person name="Aryal R."/>
            <person name="Dudchenko O."/>
            <person name="Sargent D.J."/>
            <person name="Mead D."/>
            <person name="Buti M."/>
            <person name="Cavallini A."/>
            <person name="Hytonen T."/>
            <person name="Andres J."/>
            <person name="Pham M."/>
            <person name="Weisz D."/>
            <person name="Mascagni F."/>
            <person name="Usai G."/>
            <person name="Natali L."/>
            <person name="Bassil N."/>
            <person name="Fernandez G.E."/>
            <person name="Lomsadze A."/>
            <person name="Armour M."/>
            <person name="Olukolu B."/>
            <person name="Poorten T."/>
            <person name="Britton C."/>
            <person name="Davik J."/>
            <person name="Ashrafi H."/>
            <person name="Aiden E.L."/>
            <person name="Borodovsky M."/>
            <person name="Worthington M."/>
        </authorList>
    </citation>
    <scope>NUCLEOTIDE SEQUENCE [LARGE SCALE GENOMIC DNA]</scope>
    <source>
        <strain evidence="1">PI 553951</strain>
    </source>
</reference>
<comment type="caution">
    <text evidence="1">The sequence shown here is derived from an EMBL/GenBank/DDBJ whole genome shotgun (WGS) entry which is preliminary data.</text>
</comment>
<accession>A0AAW1VVG0</accession>
<sequence length="210" mass="23164">MSLCWVRDYKKKKEYVTVGLGLIFYWDPFSEKALYERKVESVSIFSPSPSAAVVPFPTIIIKVTRLTTDLSLSLYTFCAGDPKSSTFFIFPPVQGNQPCKIRFFRGEFVAALRRLHGDLGHTRLQKQVEPVRFGGDVPGVPHEQSNRLVCRGEEGLVGVAEHAVVVQYDDLFFDGAQLDCFGDGSGDAGFASGGGVVTAAEEEGFVAWWL</sequence>
<gene>
    <name evidence="1" type="ORF">M0R45_034396</name>
</gene>
<evidence type="ECO:0000313" key="2">
    <source>
        <dbReference type="Proteomes" id="UP001457282"/>
    </source>
</evidence>